<dbReference type="Proteomes" id="UP000735302">
    <property type="component" value="Unassembled WGS sequence"/>
</dbReference>
<sequence>MVCYPGASTYTFKSLWSRIGHSPQDCVGYNYEDKPGAKILNQERLPPPCVREDERVAEHVRNLHNVHQAGKCSAIKTLVRANAATVGGSLLRPGVQQQEQQQMGGGSGNKRVNQ</sequence>
<evidence type="ECO:0000256" key="1">
    <source>
        <dbReference type="SAM" id="MobiDB-lite"/>
    </source>
</evidence>
<keyword evidence="3" id="KW-1185">Reference proteome</keyword>
<reference evidence="2 3" key="1">
    <citation type="journal article" date="2021" name="Elife">
        <title>Chloroplast acquisition without the gene transfer in kleptoplastic sea slugs, Plakobranchus ocellatus.</title>
        <authorList>
            <person name="Maeda T."/>
            <person name="Takahashi S."/>
            <person name="Yoshida T."/>
            <person name="Shimamura S."/>
            <person name="Takaki Y."/>
            <person name="Nagai Y."/>
            <person name="Toyoda A."/>
            <person name="Suzuki Y."/>
            <person name="Arimoto A."/>
            <person name="Ishii H."/>
            <person name="Satoh N."/>
            <person name="Nishiyama T."/>
            <person name="Hasebe M."/>
            <person name="Maruyama T."/>
            <person name="Minagawa J."/>
            <person name="Obokata J."/>
            <person name="Shigenobu S."/>
        </authorList>
    </citation>
    <scope>NUCLEOTIDE SEQUENCE [LARGE SCALE GENOMIC DNA]</scope>
</reference>
<protein>
    <submittedName>
        <fullName evidence="2">Uncharacterized protein</fullName>
    </submittedName>
</protein>
<dbReference type="EMBL" id="BLXT01008389">
    <property type="protein sequence ID" value="GFO48429.1"/>
    <property type="molecule type" value="Genomic_DNA"/>
</dbReference>
<organism evidence="2 3">
    <name type="scientific">Plakobranchus ocellatus</name>
    <dbReference type="NCBI Taxonomy" id="259542"/>
    <lineage>
        <taxon>Eukaryota</taxon>
        <taxon>Metazoa</taxon>
        <taxon>Spiralia</taxon>
        <taxon>Lophotrochozoa</taxon>
        <taxon>Mollusca</taxon>
        <taxon>Gastropoda</taxon>
        <taxon>Heterobranchia</taxon>
        <taxon>Euthyneura</taxon>
        <taxon>Panpulmonata</taxon>
        <taxon>Sacoglossa</taxon>
        <taxon>Placobranchoidea</taxon>
        <taxon>Plakobranchidae</taxon>
        <taxon>Plakobranchus</taxon>
    </lineage>
</organism>
<proteinExistence type="predicted"/>
<comment type="caution">
    <text evidence="2">The sequence shown here is derived from an EMBL/GenBank/DDBJ whole genome shotgun (WGS) entry which is preliminary data.</text>
</comment>
<gene>
    <name evidence="2" type="ORF">PoB_007493400</name>
</gene>
<feature type="region of interest" description="Disordered" evidence="1">
    <location>
        <begin position="91"/>
        <end position="114"/>
    </location>
</feature>
<evidence type="ECO:0000313" key="2">
    <source>
        <dbReference type="EMBL" id="GFO48429.1"/>
    </source>
</evidence>
<dbReference type="AlphaFoldDB" id="A0AAV4DW52"/>
<evidence type="ECO:0000313" key="3">
    <source>
        <dbReference type="Proteomes" id="UP000735302"/>
    </source>
</evidence>
<accession>A0AAV4DW52</accession>
<name>A0AAV4DW52_9GAST</name>